<sequence>MVWQVLNALRAHDDRFNAIVNSIALNTPTSGGMRGQGRRRSSAHIGPTTTPNPASTGGETETTEPGDGVDPYATDPAAADRELAKQMALFSLSEWQEAIYARIVTKVGTRTYWEDWAHDVADIAAALISRIRAVLADADQTIADWPDRFVTGLRDNPTIPSATTTRSACSRST</sequence>
<comment type="caution">
    <text evidence="3">The sequence shown here is derived from an EMBL/GenBank/DDBJ whole genome shotgun (WGS) entry which is preliminary data.</text>
</comment>
<feature type="region of interest" description="Disordered" evidence="1">
    <location>
        <begin position="27"/>
        <end position="75"/>
    </location>
</feature>
<dbReference type="InterPro" id="IPR053980">
    <property type="entry name" value="ISP_coupler"/>
</dbReference>
<keyword evidence="4" id="KW-1185">Reference proteome</keyword>
<organism evidence="3 4">
    <name type="scientific">Tomitella cavernea</name>
    <dbReference type="NCBI Taxonomy" id="1387982"/>
    <lineage>
        <taxon>Bacteria</taxon>
        <taxon>Bacillati</taxon>
        <taxon>Actinomycetota</taxon>
        <taxon>Actinomycetes</taxon>
        <taxon>Mycobacteriales</taxon>
        <taxon>Tomitella</taxon>
    </lineage>
</organism>
<dbReference type="EMBL" id="BAABKQ010000003">
    <property type="protein sequence ID" value="GAA4826111.1"/>
    <property type="molecule type" value="Genomic_DNA"/>
</dbReference>
<dbReference type="Pfam" id="PF22240">
    <property type="entry name" value="ISP_coupler"/>
    <property type="match status" value="1"/>
</dbReference>
<evidence type="ECO:0000256" key="1">
    <source>
        <dbReference type="SAM" id="MobiDB-lite"/>
    </source>
</evidence>
<protein>
    <recommendedName>
        <fullName evidence="2">Type ISP restriction-modification enzyme coupler domain-containing protein</fullName>
    </recommendedName>
</protein>
<feature type="domain" description="Type ISP restriction-modification enzyme coupler" evidence="2">
    <location>
        <begin position="112"/>
        <end position="156"/>
    </location>
</feature>
<proteinExistence type="predicted"/>
<evidence type="ECO:0000259" key="2">
    <source>
        <dbReference type="Pfam" id="PF22240"/>
    </source>
</evidence>
<name>A0ABP9D3G8_9ACTN</name>
<evidence type="ECO:0000313" key="3">
    <source>
        <dbReference type="EMBL" id="GAA4826111.1"/>
    </source>
</evidence>
<evidence type="ECO:0000313" key="4">
    <source>
        <dbReference type="Proteomes" id="UP001500839"/>
    </source>
</evidence>
<reference evidence="4" key="1">
    <citation type="journal article" date="2019" name="Int. J. Syst. Evol. Microbiol.">
        <title>The Global Catalogue of Microorganisms (GCM) 10K type strain sequencing project: providing services to taxonomists for standard genome sequencing and annotation.</title>
        <authorList>
            <consortium name="The Broad Institute Genomics Platform"/>
            <consortium name="The Broad Institute Genome Sequencing Center for Infectious Disease"/>
            <person name="Wu L."/>
            <person name="Ma J."/>
        </authorList>
    </citation>
    <scope>NUCLEOTIDE SEQUENCE [LARGE SCALE GENOMIC DNA]</scope>
    <source>
        <strain evidence="4">JCM 18542</strain>
    </source>
</reference>
<accession>A0ABP9D3G8</accession>
<dbReference type="Proteomes" id="UP001500839">
    <property type="component" value="Unassembled WGS sequence"/>
</dbReference>
<gene>
    <name evidence="3" type="ORF">GCM10023353_39050</name>
</gene>
<feature type="compositionally biased region" description="Low complexity" evidence="1">
    <location>
        <begin position="56"/>
        <end position="68"/>
    </location>
</feature>